<evidence type="ECO:0000313" key="2">
    <source>
        <dbReference type="EMBL" id="SQG53333.1"/>
    </source>
</evidence>
<evidence type="ECO:0000313" key="3">
    <source>
        <dbReference type="Proteomes" id="UP000248741"/>
    </source>
</evidence>
<dbReference type="AlphaFoldDB" id="A0ABD7MVI6"/>
<proteinExistence type="predicted"/>
<protein>
    <submittedName>
        <fullName evidence="2">Uncharacterized protein</fullName>
    </submittedName>
</protein>
<evidence type="ECO:0000256" key="1">
    <source>
        <dbReference type="SAM" id="MobiDB-lite"/>
    </source>
</evidence>
<dbReference type="EMBL" id="LS483400">
    <property type="protein sequence ID" value="SQG53333.1"/>
    <property type="molecule type" value="Genomic_DNA"/>
</dbReference>
<sequence>MFTHLWNICRNLHRKSRKVPLLGSIEYLLQQAGWFEQNIKQPLDWFNLFGKNSLVDIFTGKTGGVIGTGRDLAIGTHIPKFFQALLNLDGASAEGLGSSTPDWSSSGSSASTPAKEAN</sequence>
<feature type="compositionally biased region" description="Low complexity" evidence="1">
    <location>
        <begin position="97"/>
        <end position="118"/>
    </location>
</feature>
<reference evidence="2 3" key="1">
    <citation type="submission" date="2018-06" db="EMBL/GenBank/DDBJ databases">
        <authorList>
            <consortium name="Pathogen Informatics"/>
            <person name="Doyle S."/>
        </authorList>
    </citation>
    <scope>NUCLEOTIDE SEQUENCE [LARGE SCALE GENOMIC DNA]</scope>
    <source>
        <strain evidence="2 3">NCTC7908</strain>
    </source>
</reference>
<organism evidence="2 3">
    <name type="scientific">Corynebacterium ulcerans</name>
    <dbReference type="NCBI Taxonomy" id="65058"/>
    <lineage>
        <taxon>Bacteria</taxon>
        <taxon>Bacillati</taxon>
        <taxon>Actinomycetota</taxon>
        <taxon>Actinomycetes</taxon>
        <taxon>Mycobacteriales</taxon>
        <taxon>Corynebacteriaceae</taxon>
        <taxon>Corynebacterium</taxon>
    </lineage>
</organism>
<accession>A0ABD7MVI6</accession>
<name>A0ABD7MVI6_CORUL</name>
<feature type="region of interest" description="Disordered" evidence="1">
    <location>
        <begin position="95"/>
        <end position="118"/>
    </location>
</feature>
<gene>
    <name evidence="2" type="ORF">NCTC7908_02164</name>
</gene>
<dbReference type="Proteomes" id="UP000248741">
    <property type="component" value="Chromosome 1"/>
</dbReference>